<dbReference type="InterPro" id="IPR001279">
    <property type="entry name" value="Metallo-B-lactamas"/>
</dbReference>
<evidence type="ECO:0000259" key="14">
    <source>
        <dbReference type="SMART" id="SM00849"/>
    </source>
</evidence>
<keyword evidence="5 12" id="KW-0378">Hydrolase</keyword>
<reference evidence="17" key="1">
    <citation type="submission" date="2012-02" db="EMBL/GenBank/DDBJ databases">
        <title>Complete sequence of chromosome of Methanomethylovorans hollandica DSM 15978.</title>
        <authorList>
            <person name="Lucas S."/>
            <person name="Copeland A."/>
            <person name="Lapidus A."/>
            <person name="Glavina del Rio T."/>
            <person name="Dalin E."/>
            <person name="Tice H."/>
            <person name="Bruce D."/>
            <person name="Goodwin L."/>
            <person name="Pitluck S."/>
            <person name="Peters L."/>
            <person name="Mikhailova N."/>
            <person name="Held B."/>
            <person name="Kyrpides N."/>
            <person name="Mavromatis K."/>
            <person name="Ivanova N."/>
            <person name="Brettin T."/>
            <person name="Detter J.C."/>
            <person name="Han C."/>
            <person name="Larimer F."/>
            <person name="Land M."/>
            <person name="Hauser L."/>
            <person name="Markowitz V."/>
            <person name="Cheng J.-F."/>
            <person name="Hugenholtz P."/>
            <person name="Woyke T."/>
            <person name="Wu D."/>
            <person name="Spring S."/>
            <person name="Schroeder M."/>
            <person name="Brambilla E."/>
            <person name="Klenk H.-P."/>
            <person name="Eisen J.A."/>
        </authorList>
    </citation>
    <scope>NUCLEOTIDE SEQUENCE [LARGE SCALE GENOMIC DNA]</scope>
    <source>
        <strain evidence="17">DSM 15978 / NBRC 107637 / DMS1</strain>
    </source>
</reference>
<feature type="domain" description="K Homology" evidence="13">
    <location>
        <begin position="97"/>
        <end position="167"/>
    </location>
</feature>
<dbReference type="GO" id="GO:0004532">
    <property type="term" value="F:RNA exonuclease activity"/>
    <property type="evidence" value="ECO:0007669"/>
    <property type="project" value="UniProtKB-UniRule"/>
</dbReference>
<dbReference type="Pfam" id="PF17214">
    <property type="entry name" value="KH_TffA"/>
    <property type="match status" value="1"/>
</dbReference>
<dbReference type="InterPro" id="IPR050698">
    <property type="entry name" value="MBL"/>
</dbReference>
<evidence type="ECO:0000259" key="15">
    <source>
        <dbReference type="SMART" id="SM01027"/>
    </source>
</evidence>
<keyword evidence="10 12" id="KW-0238">DNA-binding</keyword>
<feature type="binding site" evidence="12">
    <location>
        <position position="246"/>
    </location>
    <ligand>
        <name>Zn(2+)</name>
        <dbReference type="ChEBI" id="CHEBI:29105"/>
        <label>2</label>
    </ligand>
</feature>
<evidence type="ECO:0000313" key="16">
    <source>
        <dbReference type="EMBL" id="AGB49231.1"/>
    </source>
</evidence>
<dbReference type="InterPro" id="IPR004087">
    <property type="entry name" value="KH_dom"/>
</dbReference>
<dbReference type="InterPro" id="IPR011108">
    <property type="entry name" value="RMMBL"/>
</dbReference>
<dbReference type="Gene3D" id="3.30.300.230">
    <property type="match status" value="1"/>
</dbReference>
<dbReference type="EMBL" id="CP003362">
    <property type="protein sequence ID" value="AGB49231.1"/>
    <property type="molecule type" value="Genomic_DNA"/>
</dbReference>
<feature type="region of interest" description="KHa" evidence="12">
    <location>
        <begin position="4"/>
        <end position="71"/>
    </location>
</feature>
<dbReference type="SMART" id="SM00322">
    <property type="entry name" value="KH"/>
    <property type="match status" value="1"/>
</dbReference>
<dbReference type="SMART" id="SM01027">
    <property type="entry name" value="Beta-Casp"/>
    <property type="match status" value="1"/>
</dbReference>
<evidence type="ECO:0000256" key="8">
    <source>
        <dbReference type="ARBA" id="ARBA00022884"/>
    </source>
</evidence>
<evidence type="ECO:0000256" key="9">
    <source>
        <dbReference type="ARBA" id="ARBA00023015"/>
    </source>
</evidence>
<comment type="cofactor">
    <cofactor evidence="12">
        <name>Zn(2+)</name>
        <dbReference type="ChEBI" id="CHEBI:29105"/>
    </cofactor>
    <text evidence="12">Binds 2 Zn(2+) ions, which are required for nuclease activity.</text>
</comment>
<dbReference type="GO" id="GO:0006353">
    <property type="term" value="P:DNA-templated transcription termination"/>
    <property type="evidence" value="ECO:0007669"/>
    <property type="project" value="UniProtKB-UniRule"/>
</dbReference>
<feature type="binding site" evidence="12">
    <location>
        <position position="352"/>
    </location>
    <ligand>
        <name>Zn(2+)</name>
        <dbReference type="ChEBI" id="CHEBI:29105"/>
        <label>1</label>
    </ligand>
</feature>
<dbReference type="PANTHER" id="PTHR11203">
    <property type="entry name" value="CLEAVAGE AND POLYADENYLATION SPECIFICITY FACTOR FAMILY MEMBER"/>
    <property type="match status" value="1"/>
</dbReference>
<dbReference type="CDD" id="cd16295">
    <property type="entry name" value="TTHA0252-CPSF-like_MBL-fold"/>
    <property type="match status" value="1"/>
</dbReference>
<sequence>MAIDEVLADLKQKIDEKLPKGTTISSVEFEGPQLVMYTENPWSFADNGNIVRNLAKTLRTRIVVRPDPKVLVPPEESVNKIVETVPVDSAIANYHFDPDVGEVIIEAEKPGLVIGKHGETLREITKKIGWTPKVVRAPPISSRTVKNIREFMKTNHKERKEILKTVGRKIHRECTSKDQWVRVTSLGGCKEVGRSCFLLSTPESCVMIDCGVNVGSEEHMTPYLYVPEVSPFSKLDAVVITHAHLDHQGLLPLLYRYGFEGPVYCTPPTRDLMALLQLDYIDVASKEGGRPPYSSADVREVLKHSIVLDYEEVTDIAPDIKLTFHNAGHILGSAISHFHIGDGLHNVVFTGDFKYEKTRLFDPAVNKFPRVESVVMESTYGGVNALQPSLQDAEGHMQQVIKNTLQNKGIVLIPAFAVGRSQEVMIVLEDAIRKGLIDNVPVYLDGMIWEATAIHATYPEYLNNDLRKLIFQKGENPFLSECFRPVDSNELRQEIISKREPCVILATSGMMNAGPVMEYFKAFAEDERNTLVFVGYQADGTLGRRIQKGWKEIPLKTGKGTEMIHMNMNVEIIDGFSGHSDRRQLMEYIRKMKPRPERVFTEHGDERSCIDLATSIHKKNKMETRALTNLETIRLV</sequence>
<feature type="binding site" evidence="12">
    <location>
        <position position="244"/>
    </location>
    <ligand>
        <name>Zn(2+)</name>
        <dbReference type="ChEBI" id="CHEBI:29105"/>
        <label>1</label>
    </ligand>
</feature>
<dbReference type="RefSeq" id="WP_015324398.1">
    <property type="nucleotide sequence ID" value="NC_019977.1"/>
</dbReference>
<evidence type="ECO:0000256" key="4">
    <source>
        <dbReference type="ARBA" id="ARBA00022759"/>
    </source>
</evidence>
<dbReference type="GO" id="GO:0003723">
    <property type="term" value="F:RNA binding"/>
    <property type="evidence" value="ECO:0007669"/>
    <property type="project" value="UniProtKB-UniRule"/>
</dbReference>
<dbReference type="InterPro" id="IPR036866">
    <property type="entry name" value="RibonucZ/Hydroxyglut_hydro"/>
</dbReference>
<feature type="binding site" evidence="12">
    <location>
        <position position="329"/>
    </location>
    <ligand>
        <name>Zn(2+)</name>
        <dbReference type="ChEBI" id="CHEBI:29105"/>
        <label>1</label>
    </ligand>
</feature>
<dbReference type="GO" id="GO:0004521">
    <property type="term" value="F:RNA endonuclease activity"/>
    <property type="evidence" value="ECO:0007669"/>
    <property type="project" value="UniProtKB-UniRule"/>
</dbReference>
<dbReference type="SMART" id="SM00849">
    <property type="entry name" value="Lactamase_B"/>
    <property type="match status" value="1"/>
</dbReference>
<keyword evidence="17" id="KW-1185">Reference proteome</keyword>
<keyword evidence="1 12" id="KW-0806">Transcription termination</keyword>
<dbReference type="GO" id="GO:0008270">
    <property type="term" value="F:zinc ion binding"/>
    <property type="evidence" value="ECO:0007669"/>
    <property type="project" value="UniProtKB-UniRule"/>
</dbReference>
<dbReference type="PROSITE" id="PS50084">
    <property type="entry name" value="KH_TYPE_1"/>
    <property type="match status" value="1"/>
</dbReference>
<evidence type="ECO:0000256" key="7">
    <source>
        <dbReference type="ARBA" id="ARBA00022839"/>
    </source>
</evidence>
<dbReference type="Proteomes" id="UP000010866">
    <property type="component" value="Chromosome"/>
</dbReference>
<dbReference type="Gene3D" id="3.30.300.20">
    <property type="match status" value="1"/>
</dbReference>
<dbReference type="OrthoDB" id="7155at2157"/>
<dbReference type="SUPFAM" id="SSF56281">
    <property type="entry name" value="Metallo-hydrolase/oxidoreductase"/>
    <property type="match status" value="1"/>
</dbReference>
<dbReference type="InterPro" id="IPR009019">
    <property type="entry name" value="KH_sf_prok-type"/>
</dbReference>
<evidence type="ECO:0000256" key="10">
    <source>
        <dbReference type="ARBA" id="ARBA00023125"/>
    </source>
</evidence>
<dbReference type="AlphaFoldDB" id="L0KVR9"/>
<dbReference type="InterPro" id="IPR033769">
    <property type="entry name" value="TffA_KH"/>
</dbReference>
<evidence type="ECO:0000256" key="3">
    <source>
        <dbReference type="ARBA" id="ARBA00022723"/>
    </source>
</evidence>
<dbReference type="Gene3D" id="3.60.15.10">
    <property type="entry name" value="Ribonuclease Z/Hydroxyacylglutathione hydrolase-like"/>
    <property type="match status" value="1"/>
</dbReference>
<dbReference type="CDD" id="cd22532">
    <property type="entry name" value="KH-II_CPSF_arch_rpt1"/>
    <property type="match status" value="1"/>
</dbReference>
<dbReference type="HOGENOM" id="CLU_009673_5_1_2"/>
<dbReference type="Pfam" id="PF00753">
    <property type="entry name" value="Lactamase_B"/>
    <property type="match status" value="1"/>
</dbReference>
<dbReference type="EC" id="3.1.-.-" evidence="12"/>
<keyword evidence="4 12" id="KW-0255">Endonuclease</keyword>
<feature type="binding site" evidence="12">
    <location>
        <position position="247"/>
    </location>
    <ligand>
        <name>Zn(2+)</name>
        <dbReference type="ChEBI" id="CHEBI:29105"/>
        <label>2</label>
    </ligand>
</feature>
<dbReference type="Gene3D" id="3.40.50.10890">
    <property type="match status" value="1"/>
</dbReference>
<evidence type="ECO:0000256" key="11">
    <source>
        <dbReference type="ARBA" id="ARBA00023163"/>
    </source>
</evidence>
<feature type="region of interest" description="KHb" evidence="12">
    <location>
        <begin position="72"/>
        <end position="139"/>
    </location>
</feature>
<keyword evidence="11" id="KW-0804">Transcription</keyword>
<dbReference type="KEGG" id="mhz:Metho_0992"/>
<gene>
    <name evidence="12" type="primary">fttA</name>
    <name evidence="16" type="ordered locus">Metho_0992</name>
</gene>
<evidence type="ECO:0000256" key="6">
    <source>
        <dbReference type="ARBA" id="ARBA00022833"/>
    </source>
</evidence>
<comment type="caution">
    <text evidence="12">Lacks conserved residue(s) required for the propagation of feature annotation.</text>
</comment>
<dbReference type="InterPro" id="IPR022712">
    <property type="entry name" value="Beta_Casp"/>
</dbReference>
<keyword evidence="3 12" id="KW-0479">Metal-binding</keyword>
<feature type="domain" description="Beta-Casp" evidence="15">
    <location>
        <begin position="421"/>
        <end position="546"/>
    </location>
</feature>
<dbReference type="SUPFAM" id="SSF54814">
    <property type="entry name" value="Prokaryotic type KH domain (KH-domain type II)"/>
    <property type="match status" value="1"/>
</dbReference>
<organism evidence="16 17">
    <name type="scientific">Methanomethylovorans hollandica (strain DSM 15978 / NBRC 107637 / DMS1)</name>
    <dbReference type="NCBI Taxonomy" id="867904"/>
    <lineage>
        <taxon>Archaea</taxon>
        <taxon>Methanobacteriati</taxon>
        <taxon>Methanobacteriota</taxon>
        <taxon>Stenosarchaea group</taxon>
        <taxon>Methanomicrobia</taxon>
        <taxon>Methanosarcinales</taxon>
        <taxon>Methanosarcinaceae</taxon>
        <taxon>Methanomethylovorans</taxon>
    </lineage>
</organism>
<dbReference type="CDD" id="cd02410">
    <property type="entry name" value="KH-II_CPSF_arch_rpt2"/>
    <property type="match status" value="1"/>
</dbReference>
<keyword evidence="6 12" id="KW-0862">Zinc</keyword>
<dbReference type="PANTHER" id="PTHR11203:SF51">
    <property type="entry name" value="CLEAVAGE AND POLYADENYLATION SPECIFICITY FACTOR"/>
    <property type="match status" value="1"/>
</dbReference>
<protein>
    <recommendedName>
        <fullName evidence="12">Transcription termination factor FttA</fullName>
        <ecNumber evidence="12">3.1.-.-</ecNumber>
    </recommendedName>
</protein>
<evidence type="ECO:0000256" key="12">
    <source>
        <dbReference type="HAMAP-Rule" id="MF_00870"/>
    </source>
</evidence>
<evidence type="ECO:0000256" key="1">
    <source>
        <dbReference type="ARBA" id="ARBA00022472"/>
    </source>
</evidence>
<dbReference type="InterPro" id="IPR019975">
    <property type="entry name" value="aCPSF1"/>
</dbReference>
<feature type="binding site" evidence="12">
    <location>
        <position position="242"/>
    </location>
    <ligand>
        <name>Zn(2+)</name>
        <dbReference type="ChEBI" id="CHEBI:29105"/>
        <label>1</label>
    </ligand>
</feature>
<feature type="region of interest" description="Metallo-beta-lactamase C-terminus" evidence="12">
    <location>
        <begin position="578"/>
        <end position="636"/>
    </location>
</feature>
<feature type="domain" description="Metallo-beta-lactamase" evidence="14">
    <location>
        <begin position="193"/>
        <end position="405"/>
    </location>
</feature>
<comment type="function">
    <text evidence="12">Terminates transcription on the whole genome. Termination is linked to FttA-mediated RNA cleavage and does not require NTP hydrolysis. Cleaves endonucleolytically at the RNA exit channel of RNA polymerase (RNAP); the 5'-3' exonuclease activity of this protein degrades the nascent RNA released from RNAP.</text>
</comment>
<keyword evidence="2 12" id="KW-0540">Nuclease</keyword>
<feature type="binding site" evidence="12">
    <location>
        <position position="603"/>
    </location>
    <ligand>
        <name>Zn(2+)</name>
        <dbReference type="ChEBI" id="CHEBI:29105"/>
        <label>2</label>
    </ligand>
</feature>
<evidence type="ECO:0000259" key="13">
    <source>
        <dbReference type="SMART" id="SM00322"/>
    </source>
</evidence>
<keyword evidence="9 12" id="KW-0805">Transcription regulation</keyword>
<dbReference type="GeneID" id="14406801"/>
<feature type="region of interest" description="Beta-Casp" evidence="12">
    <location>
        <begin position="384"/>
        <end position="577"/>
    </location>
</feature>
<feature type="binding site" evidence="12">
    <location>
        <position position="352"/>
    </location>
    <ligand>
        <name>Zn(2+)</name>
        <dbReference type="ChEBI" id="CHEBI:29105"/>
        <label>2</label>
    </ligand>
</feature>
<dbReference type="GO" id="GO:0003677">
    <property type="term" value="F:DNA binding"/>
    <property type="evidence" value="ECO:0007669"/>
    <property type="project" value="UniProtKB-KW"/>
</dbReference>
<dbReference type="InterPro" id="IPR015946">
    <property type="entry name" value="KH_dom-like_a/b"/>
</dbReference>
<keyword evidence="7 12" id="KW-0269">Exonuclease</keyword>
<evidence type="ECO:0000313" key="17">
    <source>
        <dbReference type="Proteomes" id="UP000010866"/>
    </source>
</evidence>
<accession>L0KVR9</accession>
<evidence type="ECO:0000256" key="2">
    <source>
        <dbReference type="ARBA" id="ARBA00022722"/>
    </source>
</evidence>
<dbReference type="HAMAP" id="MF_00870">
    <property type="entry name" value="FttA"/>
    <property type="match status" value="1"/>
</dbReference>
<dbReference type="Pfam" id="PF07521">
    <property type="entry name" value="RMMBL"/>
    <property type="match status" value="1"/>
</dbReference>
<evidence type="ECO:0000256" key="5">
    <source>
        <dbReference type="ARBA" id="ARBA00022801"/>
    </source>
</evidence>
<dbReference type="Pfam" id="PF10996">
    <property type="entry name" value="Beta-Casp"/>
    <property type="match status" value="1"/>
</dbReference>
<comment type="similarity">
    <text evidence="12">Belongs to the metallo-beta-lactamase superfamily. RNA-metabolizing metallo-beta-lactamase-like family. FttA subfamily.</text>
</comment>
<dbReference type="NCBIfam" id="TIGR03675">
    <property type="entry name" value="arCOG00543"/>
    <property type="match status" value="1"/>
</dbReference>
<dbReference type="STRING" id="867904.Metho_0992"/>
<comment type="subunit">
    <text evidence="12">Homodimer. Interacts with RNA polymerase (RNAP), interacts with the Spt4-Spt5 complex.</text>
</comment>
<proteinExistence type="inferred from homology"/>
<name>L0KVR9_METHD</name>
<keyword evidence="8 12" id="KW-0694">RNA-binding</keyword>